<keyword evidence="8" id="KW-1185">Reference proteome</keyword>
<dbReference type="PANTHER" id="PTHR10381:SF46">
    <property type="entry name" value="ATP-DEPENDENT CLP PROTEASE PROTEOLYTIC SUBUNIT-RELATED PROTEIN 2, CHLOROPLASTIC"/>
    <property type="match status" value="1"/>
</dbReference>
<organism evidence="7 8">
    <name type="scientific">Chondrus crispus</name>
    <name type="common">Carrageen Irish moss</name>
    <name type="synonym">Polymorpha crispa</name>
    <dbReference type="NCBI Taxonomy" id="2769"/>
    <lineage>
        <taxon>Eukaryota</taxon>
        <taxon>Rhodophyta</taxon>
        <taxon>Florideophyceae</taxon>
        <taxon>Rhodymeniophycidae</taxon>
        <taxon>Gigartinales</taxon>
        <taxon>Gigartinaceae</taxon>
        <taxon>Chondrus</taxon>
    </lineage>
</organism>
<keyword evidence="2" id="KW-0645">Protease</keyword>
<evidence type="ECO:0000256" key="2">
    <source>
        <dbReference type="ARBA" id="ARBA00022670"/>
    </source>
</evidence>
<dbReference type="PROSITE" id="PS00381">
    <property type="entry name" value="CLP_PROTEASE_SER"/>
    <property type="match status" value="1"/>
</dbReference>
<dbReference type="OMA" id="RFLMQRT"/>
<evidence type="ECO:0000256" key="4">
    <source>
        <dbReference type="ARBA" id="ARBA00022825"/>
    </source>
</evidence>
<dbReference type="GO" id="GO:0051117">
    <property type="term" value="F:ATPase binding"/>
    <property type="evidence" value="ECO:0007669"/>
    <property type="project" value="TreeGrafter"/>
</dbReference>
<dbReference type="HAMAP" id="MF_00444">
    <property type="entry name" value="ClpP"/>
    <property type="match status" value="1"/>
</dbReference>
<keyword evidence="4" id="KW-0720">Serine protease</keyword>
<reference evidence="8" key="1">
    <citation type="journal article" date="2013" name="Proc. Natl. Acad. Sci. U.S.A.">
        <title>Genome structure and metabolic features in the red seaweed Chondrus crispus shed light on evolution of the Archaeplastida.</title>
        <authorList>
            <person name="Collen J."/>
            <person name="Porcel B."/>
            <person name="Carre W."/>
            <person name="Ball S.G."/>
            <person name="Chaparro C."/>
            <person name="Tonon T."/>
            <person name="Barbeyron T."/>
            <person name="Michel G."/>
            <person name="Noel B."/>
            <person name="Valentin K."/>
            <person name="Elias M."/>
            <person name="Artiguenave F."/>
            <person name="Arun A."/>
            <person name="Aury J.M."/>
            <person name="Barbosa-Neto J.F."/>
            <person name="Bothwell J.H."/>
            <person name="Bouget F.Y."/>
            <person name="Brillet L."/>
            <person name="Cabello-Hurtado F."/>
            <person name="Capella-Gutierrez S."/>
            <person name="Charrier B."/>
            <person name="Cladiere L."/>
            <person name="Cock J.M."/>
            <person name="Coelho S.M."/>
            <person name="Colleoni C."/>
            <person name="Czjzek M."/>
            <person name="Da Silva C."/>
            <person name="Delage L."/>
            <person name="Denoeud F."/>
            <person name="Deschamps P."/>
            <person name="Dittami S.M."/>
            <person name="Gabaldon T."/>
            <person name="Gachon C.M."/>
            <person name="Groisillier A."/>
            <person name="Herve C."/>
            <person name="Jabbari K."/>
            <person name="Katinka M."/>
            <person name="Kloareg B."/>
            <person name="Kowalczyk N."/>
            <person name="Labadie K."/>
            <person name="Leblanc C."/>
            <person name="Lopez P.J."/>
            <person name="McLachlan D.H."/>
            <person name="Meslet-Cladiere L."/>
            <person name="Moustafa A."/>
            <person name="Nehr Z."/>
            <person name="Nyvall Collen P."/>
            <person name="Panaud O."/>
            <person name="Partensky F."/>
            <person name="Poulain J."/>
            <person name="Rensing S.A."/>
            <person name="Rousvoal S."/>
            <person name="Samson G."/>
            <person name="Symeonidi A."/>
            <person name="Weissenbach J."/>
            <person name="Zambounis A."/>
            <person name="Wincker P."/>
            <person name="Boyen C."/>
        </authorList>
    </citation>
    <scope>NUCLEOTIDE SEQUENCE [LARGE SCALE GENOMIC DNA]</scope>
    <source>
        <strain evidence="8">cv. Stackhouse</strain>
    </source>
</reference>
<dbReference type="KEGG" id="ccp:CHC_T00002660001"/>
<dbReference type="EMBL" id="HG001672">
    <property type="protein sequence ID" value="CDF34087.1"/>
    <property type="molecule type" value="Genomic_DNA"/>
</dbReference>
<dbReference type="GO" id="GO:0004252">
    <property type="term" value="F:serine-type endopeptidase activity"/>
    <property type="evidence" value="ECO:0007669"/>
    <property type="project" value="InterPro"/>
</dbReference>
<dbReference type="STRING" id="2769.R7Q6C3"/>
<dbReference type="InterPro" id="IPR001907">
    <property type="entry name" value="ClpP"/>
</dbReference>
<accession>R7Q6C3</accession>
<dbReference type="Gene3D" id="3.90.226.10">
    <property type="entry name" value="2-enoyl-CoA Hydratase, Chain A, domain 1"/>
    <property type="match status" value="1"/>
</dbReference>
<dbReference type="PANTHER" id="PTHR10381">
    <property type="entry name" value="ATP-DEPENDENT CLP PROTEASE PROTEOLYTIC SUBUNIT"/>
    <property type="match status" value="1"/>
</dbReference>
<dbReference type="Pfam" id="PF00574">
    <property type="entry name" value="CLP_protease"/>
    <property type="match status" value="1"/>
</dbReference>
<dbReference type="SUPFAM" id="SSF52096">
    <property type="entry name" value="ClpP/crotonase"/>
    <property type="match status" value="1"/>
</dbReference>
<dbReference type="InterPro" id="IPR018215">
    <property type="entry name" value="ClpP_Ser_AS"/>
</dbReference>
<evidence type="ECO:0000313" key="8">
    <source>
        <dbReference type="Proteomes" id="UP000012073"/>
    </source>
</evidence>
<dbReference type="Gramene" id="CDF34087">
    <property type="protein sequence ID" value="CDF34087"/>
    <property type="gene ID" value="CHC_T00002660001"/>
</dbReference>
<protein>
    <recommendedName>
        <fullName evidence="6">ATP-dependent Clp protease proteolytic subunit</fullName>
    </recommendedName>
</protein>
<dbReference type="CDD" id="cd07017">
    <property type="entry name" value="S14_ClpP_2"/>
    <property type="match status" value="1"/>
</dbReference>
<dbReference type="PRINTS" id="PR00127">
    <property type="entry name" value="CLPPROTEASEP"/>
</dbReference>
<dbReference type="GO" id="GO:0009368">
    <property type="term" value="C:endopeptidase Clp complex"/>
    <property type="evidence" value="ECO:0007669"/>
    <property type="project" value="TreeGrafter"/>
</dbReference>
<comment type="catalytic activity">
    <reaction evidence="5">
        <text>Hydrolysis of proteins to small peptides in the presence of ATP and magnesium. alpha-casein is the usual test substrate. In the absence of ATP, only oligopeptides shorter than five residues are hydrolyzed (such as succinyl-Leu-Tyr-|-NHMec, and Leu-Tyr-Leu-|-Tyr-Trp, in which cleavage of the -Tyr-|-Leu- and -Tyr-|-Trp bonds also occurs).</text>
        <dbReference type="EC" id="3.4.21.92"/>
    </reaction>
</comment>
<dbReference type="PhylomeDB" id="R7Q6C3"/>
<dbReference type="OrthoDB" id="2017408at2759"/>
<dbReference type="AlphaFoldDB" id="R7Q6C3"/>
<dbReference type="GO" id="GO:0004176">
    <property type="term" value="F:ATP-dependent peptidase activity"/>
    <property type="evidence" value="ECO:0007669"/>
    <property type="project" value="InterPro"/>
</dbReference>
<evidence type="ECO:0000256" key="6">
    <source>
        <dbReference type="RuleBase" id="RU003567"/>
    </source>
</evidence>
<feature type="active site" evidence="5">
    <location>
        <position position="147"/>
    </location>
</feature>
<dbReference type="GO" id="GO:0006515">
    <property type="term" value="P:protein quality control for misfolded or incompletely synthesized proteins"/>
    <property type="evidence" value="ECO:0007669"/>
    <property type="project" value="TreeGrafter"/>
</dbReference>
<evidence type="ECO:0000256" key="3">
    <source>
        <dbReference type="ARBA" id="ARBA00022801"/>
    </source>
</evidence>
<comment type="similarity">
    <text evidence="1 6">Belongs to the peptidase S14 family.</text>
</comment>
<evidence type="ECO:0000256" key="5">
    <source>
        <dbReference type="PROSITE-ProRule" id="PRU10085"/>
    </source>
</evidence>
<gene>
    <name evidence="7" type="ORF">CHC_T00002660001</name>
</gene>
<name>R7Q6C3_CHOCR</name>
<dbReference type="InterPro" id="IPR029045">
    <property type="entry name" value="ClpP/crotonase-like_dom_sf"/>
</dbReference>
<dbReference type="GeneID" id="17321614"/>
<sequence length="266" mass="28873">MVSQTLPCFATAAPLSLSSLSGNTSRVSAQRSPRRIPPAPRVAPVCMAGGVPKVPYKAPGAQNHEFIDIFNRLYRERIIYVGQDLDDESANQIIAVLLYLENDDAKSNVSMYFNCPGGTVPAGLAVYDCMRAMKYPVTTLNLGLAASMGAFLVGAGTKGKRMALPNSRFLLQAPSMLDTVRGQASDIKIEVQNILKQRDRIIEGLHEFTGRSHEELKKDLARDMYLTAPEARTYGLIDKVLTPSVKGPSEKFLGGIGAPNIGGFNW</sequence>
<evidence type="ECO:0000256" key="1">
    <source>
        <dbReference type="ARBA" id="ARBA00007039"/>
    </source>
</evidence>
<dbReference type="Proteomes" id="UP000012073">
    <property type="component" value="Unassembled WGS sequence"/>
</dbReference>
<dbReference type="RefSeq" id="XP_005713906.1">
    <property type="nucleotide sequence ID" value="XM_005713849.1"/>
</dbReference>
<dbReference type="InterPro" id="IPR023562">
    <property type="entry name" value="ClpP/TepA"/>
</dbReference>
<keyword evidence="3" id="KW-0378">Hydrolase</keyword>
<proteinExistence type="inferred from homology"/>
<evidence type="ECO:0000313" key="7">
    <source>
        <dbReference type="EMBL" id="CDF34087.1"/>
    </source>
</evidence>